<dbReference type="eggNOG" id="ENOG5030WGZ">
    <property type="taxonomic scope" value="Bacteria"/>
</dbReference>
<dbReference type="OrthoDB" id="6077795at2"/>
<evidence type="ECO:0008006" key="5">
    <source>
        <dbReference type="Google" id="ProtNLM"/>
    </source>
</evidence>
<organism evidence="1 3">
    <name type="scientific">Jejuia pallidilutea</name>
    <dbReference type="NCBI Taxonomy" id="504487"/>
    <lineage>
        <taxon>Bacteria</taxon>
        <taxon>Pseudomonadati</taxon>
        <taxon>Bacteroidota</taxon>
        <taxon>Flavobacteriia</taxon>
        <taxon>Flavobacteriales</taxon>
        <taxon>Flavobacteriaceae</taxon>
        <taxon>Jejuia</taxon>
    </lineage>
</organism>
<evidence type="ECO:0000313" key="3">
    <source>
        <dbReference type="Proteomes" id="UP000029641"/>
    </source>
</evidence>
<dbReference type="PROSITE" id="PS51257">
    <property type="entry name" value="PROKAR_LIPOPROTEIN"/>
    <property type="match status" value="1"/>
</dbReference>
<name>A0A090VM02_9FLAO</name>
<reference evidence="4" key="1">
    <citation type="journal article" date="2014" name="Genome Announc.">
        <title>Draft Genome Sequence of Marine Flavobacterium Jejuia pallidilutea Strain 11shimoA1 and Pigmentation Mutants.</title>
        <authorList>
            <person name="Takatani N."/>
            <person name="Nakanishi M."/>
            <person name="Meirelles P."/>
            <person name="Mino S."/>
            <person name="Suda W."/>
            <person name="Oshima K."/>
            <person name="Hattori M."/>
            <person name="Ohkuma M."/>
            <person name="Hosokawa M."/>
            <person name="Miyashita K."/>
            <person name="Thompson F.L."/>
            <person name="Niwa A."/>
            <person name="Sawabe T."/>
            <person name="Sawabe T."/>
        </authorList>
    </citation>
    <scope>NUCLEOTIDE SEQUENCE [LARGE SCALE GENOMIC DNA]</scope>
    <source>
        <strain evidence="4">JCM 19538</strain>
    </source>
</reference>
<dbReference type="EMBL" id="BBNR01000002">
    <property type="protein sequence ID" value="GAL65810.1"/>
    <property type="molecule type" value="Genomic_DNA"/>
</dbReference>
<dbReference type="Proteomes" id="UP000030184">
    <property type="component" value="Unassembled WGS sequence"/>
</dbReference>
<gene>
    <name evidence="1" type="ORF">JCM19301_3495</name>
    <name evidence="2" type="ORF">JCM19538_3052</name>
</gene>
<comment type="caution">
    <text evidence="1">The sequence shown here is derived from an EMBL/GenBank/DDBJ whole genome shotgun (WGS) entry which is preliminary data.</text>
</comment>
<dbReference type="Proteomes" id="UP000029641">
    <property type="component" value="Unassembled WGS sequence"/>
</dbReference>
<evidence type="ECO:0000313" key="4">
    <source>
        <dbReference type="Proteomes" id="UP000030184"/>
    </source>
</evidence>
<evidence type="ECO:0000313" key="1">
    <source>
        <dbReference type="EMBL" id="GAL65810.1"/>
    </source>
</evidence>
<protein>
    <recommendedName>
        <fullName evidence="5">Cardiolipin synthetase</fullName>
    </recommendedName>
</protein>
<dbReference type="STRING" id="504487.JCM19538_3052"/>
<keyword evidence="4" id="KW-1185">Reference proteome</keyword>
<sequence length="222" mass="25811">MKRIIPLVLSLIVLGCSSVEIVDNWKNPDIAVFESSKVLIIGMTANTEARRQFEQQLKQAYELRGIEGVMSLDIFEPDFTLEKQSKEAINRIEAILLANNFDAVLFTKVIGVEDKIAYRNNYDSYNETHINFKDDYLKYQDVYYNPDYYDEYSIYHSETSLYCLCPTKDRELIWKGYIDITDPYSVAETVNDYVKLVTIVLEEQNLMAPKSYNDKITEDAIQ</sequence>
<dbReference type="AlphaFoldDB" id="A0A090VM02"/>
<evidence type="ECO:0000313" key="2">
    <source>
        <dbReference type="EMBL" id="GAL88539.1"/>
    </source>
</evidence>
<dbReference type="EMBL" id="BBNY01000003">
    <property type="protein sequence ID" value="GAL88539.1"/>
    <property type="molecule type" value="Genomic_DNA"/>
</dbReference>
<accession>A0A090VM02</accession>
<dbReference type="RefSeq" id="WP_042241075.1">
    <property type="nucleotide sequence ID" value="NZ_BBNR01000002.1"/>
</dbReference>
<proteinExistence type="predicted"/>